<keyword evidence="4" id="KW-1185">Reference proteome</keyword>
<accession>A0A6S7E0T6</accession>
<feature type="region of interest" description="Disordered" evidence="1">
    <location>
        <begin position="171"/>
        <end position="193"/>
    </location>
</feature>
<dbReference type="Proteomes" id="UP000494117">
    <property type="component" value="Unassembled WGS sequence"/>
</dbReference>
<evidence type="ECO:0008006" key="5">
    <source>
        <dbReference type="Google" id="ProtNLM"/>
    </source>
</evidence>
<dbReference type="AlphaFoldDB" id="A0A6S7E0T6"/>
<name>A0A6S7E0T6_9BURK</name>
<evidence type="ECO:0000256" key="1">
    <source>
        <dbReference type="SAM" id="MobiDB-lite"/>
    </source>
</evidence>
<dbReference type="RefSeq" id="WP_175208535.1">
    <property type="nucleotide sequence ID" value="NZ_CADILG010000029.1"/>
</dbReference>
<gene>
    <name evidence="3" type="ORF">LMG26858_03743</name>
</gene>
<evidence type="ECO:0000313" key="4">
    <source>
        <dbReference type="Proteomes" id="UP000494117"/>
    </source>
</evidence>
<dbReference type="EMBL" id="CADILG010000029">
    <property type="protein sequence ID" value="CAB3891283.1"/>
    <property type="molecule type" value="Genomic_DNA"/>
</dbReference>
<sequence>MRGFLSLAALAALSALCHNAVAREYSYSVRPGLSAVVTVSDMPEQRLSARVGDGPEQEIASIGGDEEVDQFQDVDVDHDGYRDFVIGQSGGSGQAISRIFLYRPQDGRYHEVTHPDPAASPCHGFVNPVFDAARPAFAVACRYSADTYGFEDYLVCPDGTAQAVSWRMRRGEAEKRMPHPGAKNGKCGARPAR</sequence>
<proteinExistence type="predicted"/>
<evidence type="ECO:0000256" key="2">
    <source>
        <dbReference type="SAM" id="SignalP"/>
    </source>
</evidence>
<keyword evidence="2" id="KW-0732">Signal</keyword>
<reference evidence="3 4" key="1">
    <citation type="submission" date="2020-04" db="EMBL/GenBank/DDBJ databases">
        <authorList>
            <person name="De Canck E."/>
        </authorList>
    </citation>
    <scope>NUCLEOTIDE SEQUENCE [LARGE SCALE GENOMIC DNA]</scope>
    <source>
        <strain evidence="3 4">LMG 26858</strain>
    </source>
</reference>
<evidence type="ECO:0000313" key="3">
    <source>
        <dbReference type="EMBL" id="CAB3891283.1"/>
    </source>
</evidence>
<protein>
    <recommendedName>
        <fullName evidence="5">VCBS repeat-containing protein</fullName>
    </recommendedName>
</protein>
<organism evidence="3 4">
    <name type="scientific">Achromobacter anxifer</name>
    <dbReference type="NCBI Taxonomy" id="1287737"/>
    <lineage>
        <taxon>Bacteria</taxon>
        <taxon>Pseudomonadati</taxon>
        <taxon>Pseudomonadota</taxon>
        <taxon>Betaproteobacteria</taxon>
        <taxon>Burkholderiales</taxon>
        <taxon>Alcaligenaceae</taxon>
        <taxon>Achromobacter</taxon>
    </lineage>
</organism>
<feature type="chain" id="PRO_5029016411" description="VCBS repeat-containing protein" evidence="2">
    <location>
        <begin position="23"/>
        <end position="193"/>
    </location>
</feature>
<feature type="signal peptide" evidence="2">
    <location>
        <begin position="1"/>
        <end position="22"/>
    </location>
</feature>